<reference evidence="3" key="1">
    <citation type="submission" date="2025-08" db="UniProtKB">
        <authorList>
            <consortium name="RefSeq"/>
        </authorList>
    </citation>
    <scope>IDENTIFICATION</scope>
    <source>
        <tissue evidence="3">Whole body</tissue>
    </source>
</reference>
<name>A0A8B8F5T2_9HEMI</name>
<evidence type="ECO:0000313" key="3">
    <source>
        <dbReference type="RefSeq" id="XP_025405885.1"/>
    </source>
</evidence>
<gene>
    <name evidence="3" type="primary">LOC112680102</name>
</gene>
<evidence type="ECO:0000259" key="1">
    <source>
        <dbReference type="PROSITE" id="PS50878"/>
    </source>
</evidence>
<protein>
    <submittedName>
        <fullName evidence="3">Uncharacterized protein LOC112680102</fullName>
    </submittedName>
</protein>
<dbReference type="InterPro" id="IPR000477">
    <property type="entry name" value="RT_dom"/>
</dbReference>
<accession>A0A8B8F5T2</accession>
<dbReference type="PANTHER" id="PTHR19446">
    <property type="entry name" value="REVERSE TRANSCRIPTASES"/>
    <property type="match status" value="1"/>
</dbReference>
<dbReference type="AlphaFoldDB" id="A0A8B8F5T2"/>
<dbReference type="Proteomes" id="UP000694846">
    <property type="component" value="Unplaced"/>
</dbReference>
<dbReference type="OrthoDB" id="6628643at2759"/>
<dbReference type="RefSeq" id="XP_025405885.1">
    <property type="nucleotide sequence ID" value="XM_025550100.1"/>
</dbReference>
<organism evidence="2 3">
    <name type="scientific">Sipha flava</name>
    <name type="common">yellow sugarcane aphid</name>
    <dbReference type="NCBI Taxonomy" id="143950"/>
    <lineage>
        <taxon>Eukaryota</taxon>
        <taxon>Metazoa</taxon>
        <taxon>Ecdysozoa</taxon>
        <taxon>Arthropoda</taxon>
        <taxon>Hexapoda</taxon>
        <taxon>Insecta</taxon>
        <taxon>Pterygota</taxon>
        <taxon>Neoptera</taxon>
        <taxon>Paraneoptera</taxon>
        <taxon>Hemiptera</taxon>
        <taxon>Sternorrhyncha</taxon>
        <taxon>Aphidomorpha</taxon>
        <taxon>Aphidoidea</taxon>
        <taxon>Aphididae</taxon>
        <taxon>Sipha</taxon>
    </lineage>
</organism>
<evidence type="ECO:0000313" key="2">
    <source>
        <dbReference type="Proteomes" id="UP000694846"/>
    </source>
</evidence>
<keyword evidence="2" id="KW-1185">Reference proteome</keyword>
<dbReference type="PROSITE" id="PS50878">
    <property type="entry name" value="RT_POL"/>
    <property type="match status" value="1"/>
</dbReference>
<proteinExistence type="predicted"/>
<dbReference type="GeneID" id="112680102"/>
<dbReference type="Pfam" id="PF00078">
    <property type="entry name" value="RVT_1"/>
    <property type="match status" value="1"/>
</dbReference>
<feature type="domain" description="Reverse transcriptase" evidence="1">
    <location>
        <begin position="1"/>
        <end position="116"/>
    </location>
</feature>
<sequence length="116" mass="13593">MFNKRLMWHLKTSNLLTKEQCGFCKNYSTIDALFTLLTDICNTKNQKQHIILISLDLEKAYDMVWRTRVLKLIQNSGINGKMFLFLQNFIKTRTIQVRAHAELLKIHQIENGLPQG</sequence>